<evidence type="ECO:0000259" key="12">
    <source>
        <dbReference type="SMART" id="SM00235"/>
    </source>
</evidence>
<keyword evidence="2" id="KW-0645">Protease</keyword>
<evidence type="ECO:0000256" key="3">
    <source>
        <dbReference type="ARBA" id="ARBA00022723"/>
    </source>
</evidence>
<dbReference type="InterPro" id="IPR001818">
    <property type="entry name" value="Pept_M10_metallopeptidase"/>
</dbReference>
<dbReference type="SUPFAM" id="SSF50923">
    <property type="entry name" value="Hemopexin-like domain"/>
    <property type="match status" value="1"/>
</dbReference>
<dbReference type="InterPro" id="IPR018487">
    <property type="entry name" value="Hemopexin-like_repeat"/>
</dbReference>
<feature type="binding site" evidence="10">
    <location>
        <position position="89"/>
    </location>
    <ligand>
        <name>Ca(2+)</name>
        <dbReference type="ChEBI" id="CHEBI:29108"/>
        <label>2</label>
    </ligand>
</feature>
<reference evidence="14" key="2">
    <citation type="journal article" date="2007" name="PLoS Biol.">
        <title>Survey sequencing and comparative analysis of the elephant shark (Callorhinchus milii) genome.</title>
        <authorList>
            <person name="Venkatesh B."/>
            <person name="Kirkness E.F."/>
            <person name="Loh Y.H."/>
            <person name="Halpern A.L."/>
            <person name="Lee A.P."/>
            <person name="Johnson J."/>
            <person name="Dandona N."/>
            <person name="Viswanathan L.D."/>
            <person name="Tay A."/>
            <person name="Venter J.C."/>
            <person name="Strausberg R.L."/>
            <person name="Brenner S."/>
        </authorList>
    </citation>
    <scope>NUCLEOTIDE SEQUENCE [LARGE SCALE GENOMIC DNA]</scope>
</reference>
<evidence type="ECO:0000256" key="1">
    <source>
        <dbReference type="ARBA" id="ARBA00010370"/>
    </source>
</evidence>
<dbReference type="InterPro" id="IPR021190">
    <property type="entry name" value="Pept_M10A"/>
</dbReference>
<feature type="binding site" evidence="10">
    <location>
        <position position="212"/>
    </location>
    <ligand>
        <name>Ca(2+)</name>
        <dbReference type="ChEBI" id="CHEBI:29108"/>
        <label>4</label>
    </ligand>
</feature>
<dbReference type="PIRSF" id="PIRSF001191">
    <property type="entry name" value="Peptidase_M10A_matrix"/>
    <property type="match status" value="1"/>
</dbReference>
<dbReference type="SMART" id="SM00235">
    <property type="entry name" value="ZnMc"/>
    <property type="match status" value="1"/>
</dbReference>
<feature type="binding site" evidence="10">
    <location>
        <position position="55"/>
    </location>
    <ligand>
        <name>Ca(2+)</name>
        <dbReference type="ChEBI" id="CHEBI:29108"/>
        <label>1</label>
    </ligand>
</feature>
<dbReference type="Gene3D" id="2.110.10.10">
    <property type="entry name" value="Hemopexin-like domain"/>
    <property type="match status" value="1"/>
</dbReference>
<evidence type="ECO:0000256" key="5">
    <source>
        <dbReference type="ARBA" id="ARBA00022801"/>
    </source>
</evidence>
<evidence type="ECO:0000256" key="10">
    <source>
        <dbReference type="PIRSR" id="PIRSR621190-2"/>
    </source>
</evidence>
<feature type="binding site" evidence="9">
    <location>
        <position position="146"/>
    </location>
    <ligand>
        <name>Zn(2+)</name>
        <dbReference type="ChEBI" id="CHEBI:29105"/>
        <label>2</label>
        <note>catalytic</note>
    </ligand>
</feature>
<reference evidence="13" key="5">
    <citation type="submission" date="2025-09" db="UniProtKB">
        <authorList>
            <consortium name="Ensembl"/>
        </authorList>
    </citation>
    <scope>IDENTIFICATION</scope>
</reference>
<reference evidence="14" key="1">
    <citation type="journal article" date="2006" name="Science">
        <title>Ancient noncoding elements conserved in the human genome.</title>
        <authorList>
            <person name="Venkatesh B."/>
            <person name="Kirkness E.F."/>
            <person name="Loh Y.H."/>
            <person name="Halpern A.L."/>
            <person name="Lee A.P."/>
            <person name="Johnson J."/>
            <person name="Dandona N."/>
            <person name="Viswanathan L.D."/>
            <person name="Tay A."/>
            <person name="Venter J.C."/>
            <person name="Strausberg R.L."/>
            <person name="Brenner S."/>
        </authorList>
    </citation>
    <scope>NUCLEOTIDE SEQUENCE [LARGE SCALE GENOMIC DNA]</scope>
</reference>
<feature type="short sequence motif" description="Cysteine switch" evidence="11">
    <location>
        <begin position="18"/>
        <end position="25"/>
    </location>
</feature>
<keyword evidence="7" id="KW-0482">Metalloprotease</keyword>
<evidence type="ECO:0000256" key="7">
    <source>
        <dbReference type="ARBA" id="ARBA00023049"/>
    </source>
</evidence>
<dbReference type="GO" id="GO:0030574">
    <property type="term" value="P:collagen catabolic process"/>
    <property type="evidence" value="ECO:0007669"/>
    <property type="project" value="TreeGrafter"/>
</dbReference>
<feature type="binding site" evidence="10">
    <location>
        <position position="112"/>
    </location>
    <ligand>
        <name>Zn(2+)</name>
        <dbReference type="ChEBI" id="CHEBI:29105"/>
        <label>1</label>
    </ligand>
</feature>
<proteinExistence type="inferred from homology"/>
<dbReference type="GO" id="GO:0006508">
    <property type="term" value="P:proteolysis"/>
    <property type="evidence" value="ECO:0007669"/>
    <property type="project" value="UniProtKB-KW"/>
</dbReference>
<reference evidence="13" key="4">
    <citation type="submission" date="2025-08" db="UniProtKB">
        <authorList>
            <consortium name="Ensembl"/>
        </authorList>
    </citation>
    <scope>IDENTIFICATION</scope>
</reference>
<feature type="binding site" evidence="9">
    <location>
        <position position="156"/>
    </location>
    <ligand>
        <name>Zn(2+)</name>
        <dbReference type="ChEBI" id="CHEBI:29105"/>
        <label>2</label>
        <note>catalytic</note>
    </ligand>
</feature>
<accession>A0A4W3HQK2</accession>
<keyword evidence="5" id="KW-0378">Hydrolase</keyword>
<name>A0A4W3HQK2_CALMI</name>
<keyword evidence="14" id="KW-1185">Reference proteome</keyword>
<dbReference type="Ensembl" id="ENSCMIT00000011842.1">
    <property type="protein sequence ID" value="ENSCMIP00000011559.1"/>
    <property type="gene ID" value="ENSCMIG00000005984.1"/>
</dbReference>
<evidence type="ECO:0000313" key="14">
    <source>
        <dbReference type="Proteomes" id="UP000314986"/>
    </source>
</evidence>
<protein>
    <recommendedName>
        <fullName evidence="12">Peptidase metallopeptidase domain-containing protein</fullName>
    </recommendedName>
</protein>
<dbReference type="InterPro" id="IPR036375">
    <property type="entry name" value="Hemopexin-like_dom_sf"/>
</dbReference>
<dbReference type="GO" id="GO:0004222">
    <property type="term" value="F:metalloendopeptidase activity"/>
    <property type="evidence" value="ECO:0007669"/>
    <property type="project" value="InterPro"/>
</dbReference>
<dbReference type="Pfam" id="PF00045">
    <property type="entry name" value="Hemopexin"/>
    <property type="match status" value="1"/>
</dbReference>
<sequence length="312" mass="35809">MKIMQFLFLFMSGLMKKSENSLPDVSLSHKIKGLQKNPQWRNNNVTYRILNYTADISPADLDTATERALNVWSSVTPLTFTRLDDGEADIMILFGAEALSLASNTLPVGSQHVFSLRHGSPETHFDADETWTMGFNRYNMFIVAAHEFGRALDLSHSAAPGALIFCLPLGDVNGIQALFFPYSTRLIIIPPKKKLHPTHKTPEKCDPNLSFDAVVGLQGEMMFFKDKLSVSRIRYWAIDGYNILPGYPKYIHRWDFVLCWRQILEVRQQHSHEYSCPYWISFYIKPEILSAFSYDEIKQIMDKGYPQQIIDD</sequence>
<keyword evidence="10" id="KW-0106">Calcium</keyword>
<dbReference type="OMA" id="SHEYSCP"/>
<dbReference type="Gene3D" id="3.40.390.10">
    <property type="entry name" value="Collagenase (Catalytic Domain)"/>
    <property type="match status" value="1"/>
</dbReference>
<dbReference type="PRINTS" id="PR00138">
    <property type="entry name" value="MATRIXIN"/>
</dbReference>
<feature type="binding site" evidence="10">
    <location>
        <position position="129"/>
    </location>
    <ligand>
        <name>Ca(2+)</name>
        <dbReference type="ChEBI" id="CHEBI:29108"/>
        <label>3</label>
    </ligand>
</feature>
<dbReference type="PANTHER" id="PTHR10201:SF291">
    <property type="entry name" value="MATRIX METALLOPROTEINASE 1, ISOFORM C-RELATED"/>
    <property type="match status" value="1"/>
</dbReference>
<dbReference type="GO" id="GO:0030198">
    <property type="term" value="P:extracellular matrix organization"/>
    <property type="evidence" value="ECO:0007669"/>
    <property type="project" value="TreeGrafter"/>
</dbReference>
<evidence type="ECO:0000256" key="8">
    <source>
        <dbReference type="PIRSR" id="PIRSR001191-1"/>
    </source>
</evidence>
<dbReference type="InterPro" id="IPR006026">
    <property type="entry name" value="Peptidase_Metallo"/>
</dbReference>
<comment type="cofactor">
    <cofactor evidence="10">
        <name>Ca(2+)</name>
        <dbReference type="ChEBI" id="CHEBI:29108"/>
    </cofactor>
    <text evidence="10">Can bind about 5 Ca(2+) ions per subunit.</text>
</comment>
<dbReference type="SUPFAM" id="SSF55486">
    <property type="entry name" value="Metalloproteases ('zincins'), catalytic domain"/>
    <property type="match status" value="1"/>
</dbReference>
<dbReference type="AlphaFoldDB" id="A0A4W3HQK2"/>
<keyword evidence="6 9" id="KW-0862">Zinc</keyword>
<dbReference type="Proteomes" id="UP000314986">
    <property type="component" value="Unassembled WGS sequence"/>
</dbReference>
<organism evidence="13 14">
    <name type="scientific">Callorhinchus milii</name>
    <name type="common">Ghost shark</name>
    <dbReference type="NCBI Taxonomy" id="7868"/>
    <lineage>
        <taxon>Eukaryota</taxon>
        <taxon>Metazoa</taxon>
        <taxon>Chordata</taxon>
        <taxon>Craniata</taxon>
        <taxon>Vertebrata</taxon>
        <taxon>Chondrichthyes</taxon>
        <taxon>Holocephali</taxon>
        <taxon>Chimaeriformes</taxon>
        <taxon>Callorhinchidae</taxon>
        <taxon>Callorhinchus</taxon>
    </lineage>
</organism>
<feature type="domain" description="Peptidase metallopeptidase" evidence="12">
    <location>
        <begin position="36"/>
        <end position="181"/>
    </location>
</feature>
<keyword evidence="3 9" id="KW-0479">Metal-binding</keyword>
<dbReference type="GeneTree" id="ENSGT00940000154907"/>
<evidence type="ECO:0000256" key="2">
    <source>
        <dbReference type="ARBA" id="ARBA00022670"/>
    </source>
</evidence>
<comment type="similarity">
    <text evidence="1">Belongs to the peptidase M10A family.</text>
</comment>
<dbReference type="Pfam" id="PF00413">
    <property type="entry name" value="Peptidase_M10"/>
    <property type="match status" value="1"/>
</dbReference>
<feature type="active site" evidence="8">
    <location>
        <position position="147"/>
    </location>
</feature>
<dbReference type="GO" id="GO:0008270">
    <property type="term" value="F:zinc ion binding"/>
    <property type="evidence" value="ECO:0007669"/>
    <property type="project" value="InterPro"/>
</dbReference>
<reference evidence="14" key="3">
    <citation type="journal article" date="2014" name="Nature">
        <title>Elephant shark genome provides unique insights into gnathostome evolution.</title>
        <authorList>
            <consortium name="International Elephant Shark Genome Sequencing Consortium"/>
            <person name="Venkatesh B."/>
            <person name="Lee A.P."/>
            <person name="Ravi V."/>
            <person name="Maurya A.K."/>
            <person name="Lian M.M."/>
            <person name="Swann J.B."/>
            <person name="Ohta Y."/>
            <person name="Flajnik M.F."/>
            <person name="Sutoh Y."/>
            <person name="Kasahara M."/>
            <person name="Hoon S."/>
            <person name="Gangu V."/>
            <person name="Roy S.W."/>
            <person name="Irimia M."/>
            <person name="Korzh V."/>
            <person name="Kondrychyn I."/>
            <person name="Lim Z.W."/>
            <person name="Tay B.H."/>
            <person name="Tohari S."/>
            <person name="Kong K.W."/>
            <person name="Ho S."/>
            <person name="Lorente-Galdos B."/>
            <person name="Quilez J."/>
            <person name="Marques-Bonet T."/>
            <person name="Raney B.J."/>
            <person name="Ingham P.W."/>
            <person name="Tay A."/>
            <person name="Hillier L.W."/>
            <person name="Minx P."/>
            <person name="Boehm T."/>
            <person name="Wilson R.K."/>
            <person name="Brenner S."/>
            <person name="Warren W.C."/>
        </authorList>
    </citation>
    <scope>NUCLEOTIDE SEQUENCE [LARGE SCALE GENOMIC DNA]</scope>
</reference>
<feature type="binding site" evidence="10">
    <location>
        <position position="126"/>
    </location>
    <ligand>
        <name>Ca(2+)</name>
        <dbReference type="ChEBI" id="CHEBI:29108"/>
        <label>3</label>
    </ligand>
</feature>
<feature type="binding site" evidence="10">
    <location>
        <position position="129"/>
    </location>
    <ligand>
        <name>Ca(2+)</name>
        <dbReference type="ChEBI" id="CHEBI:29108"/>
        <label>1</label>
    </ligand>
</feature>
<evidence type="ECO:0000256" key="9">
    <source>
        <dbReference type="PIRSR" id="PIRSR001191-2"/>
    </source>
</evidence>
<comment type="cofactor">
    <cofactor evidence="10">
        <name>Zn(2+)</name>
        <dbReference type="ChEBI" id="CHEBI:29105"/>
    </cofactor>
    <text evidence="10">Binds 2 Zn(2+) ions per subunit.</text>
</comment>
<evidence type="ECO:0000256" key="6">
    <source>
        <dbReference type="ARBA" id="ARBA00022833"/>
    </source>
</evidence>
<dbReference type="InterPro" id="IPR024079">
    <property type="entry name" value="MetalloPept_cat_dom_sf"/>
</dbReference>
<keyword evidence="4" id="KW-0732">Signal</keyword>
<feature type="binding site" evidence="10">
    <location>
        <position position="124"/>
    </location>
    <ligand>
        <name>Zn(2+)</name>
        <dbReference type="ChEBI" id="CHEBI:29105"/>
        <label>1</label>
    </ligand>
</feature>
<dbReference type="PANTHER" id="PTHR10201">
    <property type="entry name" value="MATRIX METALLOPROTEINASE"/>
    <property type="match status" value="1"/>
</dbReference>
<dbReference type="GO" id="GO:0031012">
    <property type="term" value="C:extracellular matrix"/>
    <property type="evidence" value="ECO:0007669"/>
    <property type="project" value="InterPro"/>
</dbReference>
<evidence type="ECO:0000313" key="13">
    <source>
        <dbReference type="Ensembl" id="ENSCMIP00000011559.1"/>
    </source>
</evidence>
<evidence type="ECO:0000256" key="4">
    <source>
        <dbReference type="ARBA" id="ARBA00022729"/>
    </source>
</evidence>
<evidence type="ECO:0000256" key="11">
    <source>
        <dbReference type="PIRSR" id="PIRSR621190-5"/>
    </source>
</evidence>